<evidence type="ECO:0000313" key="2">
    <source>
        <dbReference type="EMBL" id="KIM13781.1"/>
    </source>
</evidence>
<organism evidence="2 3">
    <name type="scientific">Mycoplasma capricolum subsp. capricolum</name>
    <dbReference type="NCBI Taxonomy" id="40479"/>
    <lineage>
        <taxon>Bacteria</taxon>
        <taxon>Bacillati</taxon>
        <taxon>Mycoplasmatota</taxon>
        <taxon>Mollicutes</taxon>
        <taxon>Mycoplasmataceae</taxon>
        <taxon>Mycoplasma</taxon>
    </lineage>
</organism>
<reference evidence="2 3" key="1">
    <citation type="submission" date="2015-01" db="EMBL/GenBank/DDBJ databases">
        <title>Draft Genome Sequence of Mycoplasma capricolum subsp. capricolum str. GM508D.</title>
        <authorList>
            <person name="Calcutt M.J."/>
            <person name="Foecking M.F."/>
        </authorList>
    </citation>
    <scope>NUCLEOTIDE SEQUENCE [LARGE SCALE GENOMIC DNA]</scope>
    <source>
        <strain evidence="2 3">GM508D</strain>
    </source>
</reference>
<comment type="caution">
    <text evidence="2">The sequence shown here is derived from an EMBL/GenBank/DDBJ whole genome shotgun (WGS) entry which is preliminary data.</text>
</comment>
<dbReference type="AlphaFoldDB" id="A0A0C3A2N9"/>
<dbReference type="InterPro" id="IPR011889">
    <property type="entry name" value="Liste_lipo_26"/>
</dbReference>
<proteinExistence type="predicted"/>
<keyword evidence="1" id="KW-0472">Membrane</keyword>
<dbReference type="Proteomes" id="UP000031975">
    <property type="component" value="Unassembled WGS sequence"/>
</dbReference>
<dbReference type="NCBIfam" id="TIGR02167">
    <property type="entry name" value="Liste_lipo_26"/>
    <property type="match status" value="2"/>
</dbReference>
<dbReference type="InterPro" id="IPR005046">
    <property type="entry name" value="DUF285"/>
</dbReference>
<dbReference type="RefSeq" id="WP_052461484.1">
    <property type="nucleotide sequence ID" value="NZ_CP101903.1"/>
</dbReference>
<evidence type="ECO:0000313" key="3">
    <source>
        <dbReference type="Proteomes" id="UP000031975"/>
    </source>
</evidence>
<evidence type="ECO:0000256" key="1">
    <source>
        <dbReference type="SAM" id="Phobius"/>
    </source>
</evidence>
<gene>
    <name evidence="2" type="ORF">MCGM508_01655</name>
</gene>
<keyword evidence="1" id="KW-0812">Transmembrane</keyword>
<feature type="transmembrane region" description="Helical" evidence="1">
    <location>
        <begin position="20"/>
        <end position="40"/>
    </location>
</feature>
<name>A0A0C3A2N9_MYCCA</name>
<accession>A0A0C3A2N9</accession>
<dbReference type="EMBL" id="JXQB01000001">
    <property type="protein sequence ID" value="KIM13781.1"/>
    <property type="molecule type" value="Genomic_DNA"/>
</dbReference>
<sequence>MYIKKNNYKKTITQTVTKIVIKLFLFCLILLLFIKLILVFKTQKINLDLNFIKEFNLSNILTIDRLCNFLIIIVIPLFFLLLAIMKLINNINYQKNKIYEFKAIYNDDETECLEIGYFTNDNGEVQIEPFARTTIEVPRVLPYFITNLSNAFESNENKKIEGIQHWNTSKVTNMNYMFANAKKFNQNLSKWNVKKVIHFTDFADSLSEQQKPKFRQK</sequence>
<feature type="transmembrane region" description="Helical" evidence="1">
    <location>
        <begin position="69"/>
        <end position="88"/>
    </location>
</feature>
<dbReference type="Pfam" id="PF03382">
    <property type="entry name" value="DUF285"/>
    <property type="match status" value="1"/>
</dbReference>
<keyword evidence="1" id="KW-1133">Transmembrane helix</keyword>
<protein>
    <submittedName>
        <fullName evidence="2">PARCEL domain-containing protein</fullName>
    </submittedName>
</protein>